<dbReference type="AlphaFoldDB" id="A0A7I9UWQ7"/>
<name>A0A7I9UWQ7_9ACTN</name>
<evidence type="ECO:0000313" key="1">
    <source>
        <dbReference type="EMBL" id="GED97210.1"/>
    </source>
</evidence>
<evidence type="ECO:0000313" key="2">
    <source>
        <dbReference type="Proteomes" id="UP000444980"/>
    </source>
</evidence>
<comment type="caution">
    <text evidence="1">The sequence shown here is derived from an EMBL/GenBank/DDBJ whole genome shotgun (WGS) entry which is preliminary data.</text>
</comment>
<reference evidence="2" key="1">
    <citation type="submission" date="2019-06" db="EMBL/GenBank/DDBJ databases">
        <title>Gordonia isolated from sludge of a wastewater treatment plant.</title>
        <authorList>
            <person name="Tamura T."/>
            <person name="Aoyama K."/>
            <person name="Kang Y."/>
            <person name="Saito S."/>
            <person name="Akiyama N."/>
            <person name="Yazawa K."/>
            <person name="Gonoi T."/>
            <person name="Mikami Y."/>
        </authorList>
    </citation>
    <scope>NUCLEOTIDE SEQUENCE [LARGE SCALE GENOMIC DNA]</scope>
    <source>
        <strain evidence="2">NBRC 107697</strain>
    </source>
</reference>
<dbReference type="RefSeq" id="WP_161926571.1">
    <property type="nucleotide sequence ID" value="NZ_BJOU01000001.1"/>
</dbReference>
<organism evidence="1 2">
    <name type="scientific">Gordonia crocea</name>
    <dbReference type="NCBI Taxonomy" id="589162"/>
    <lineage>
        <taxon>Bacteria</taxon>
        <taxon>Bacillati</taxon>
        <taxon>Actinomycetota</taxon>
        <taxon>Actinomycetes</taxon>
        <taxon>Mycobacteriales</taxon>
        <taxon>Gordoniaceae</taxon>
        <taxon>Gordonia</taxon>
    </lineage>
</organism>
<dbReference type="EMBL" id="BJOU01000001">
    <property type="protein sequence ID" value="GED97210.1"/>
    <property type="molecule type" value="Genomic_DNA"/>
</dbReference>
<proteinExistence type="predicted"/>
<sequence length="147" mass="16281">MHTIDFRVERELGGAMEITPLVDGDSLVDLVEQFEVGRRFDPAGAYGGLIPEFYDFGPLEDFFVSGFPAWSDGSEAVRIPVLGCGDCREWGCWPLECTVTVDGGDVTWDGFAQPHRPEWDYTGFGPFRFDCVAYRAAVARMAAALSR</sequence>
<dbReference type="OrthoDB" id="342114at2"/>
<dbReference type="Proteomes" id="UP000444980">
    <property type="component" value="Unassembled WGS sequence"/>
</dbReference>
<accession>A0A7I9UWQ7</accession>
<gene>
    <name evidence="1" type="ORF">nbrc107697_12490</name>
</gene>
<keyword evidence="2" id="KW-1185">Reference proteome</keyword>
<protein>
    <submittedName>
        <fullName evidence="1">Uncharacterized protein</fullName>
    </submittedName>
</protein>